<feature type="signal peptide" evidence="1">
    <location>
        <begin position="1"/>
        <end position="17"/>
    </location>
</feature>
<evidence type="ECO:0000256" key="1">
    <source>
        <dbReference type="SAM" id="SignalP"/>
    </source>
</evidence>
<evidence type="ECO:0000313" key="3">
    <source>
        <dbReference type="Proteomes" id="UP000256514"/>
    </source>
</evidence>
<reference evidence="2 3" key="1">
    <citation type="submission" date="2018-04" db="EMBL/GenBank/DDBJ databases">
        <title>Novel Campyloabacter and Helicobacter Species and Strains.</title>
        <authorList>
            <person name="Mannion A.J."/>
            <person name="Shen Z."/>
            <person name="Fox J.G."/>
        </authorList>
    </citation>
    <scope>NUCLEOTIDE SEQUENCE [LARGE SCALE GENOMIC DNA]</scope>
    <source>
        <strain evidence="2 3">MIT 12-6600</strain>
    </source>
</reference>
<accession>A0A3D8IQC7</accession>
<protein>
    <submittedName>
        <fullName evidence="2">Outer membrane family protein</fullName>
    </submittedName>
</protein>
<feature type="chain" id="PRO_5017621754" evidence="1">
    <location>
        <begin position="18"/>
        <end position="438"/>
    </location>
</feature>
<dbReference type="RefSeq" id="WP_115571011.1">
    <property type="nucleotide sequence ID" value="NZ_NXLT01000003.1"/>
</dbReference>
<dbReference type="AlphaFoldDB" id="A0A3D8IQC7"/>
<organism evidence="2 3">
    <name type="scientific">Helicobacter equorum</name>
    <dbReference type="NCBI Taxonomy" id="361872"/>
    <lineage>
        <taxon>Bacteria</taxon>
        <taxon>Pseudomonadati</taxon>
        <taxon>Campylobacterota</taxon>
        <taxon>Epsilonproteobacteria</taxon>
        <taxon>Campylobacterales</taxon>
        <taxon>Helicobacteraceae</taxon>
        <taxon>Helicobacter</taxon>
    </lineage>
</organism>
<sequence>MKKSLLGLALVCASAQAFDYTISGSAETFTKWGFNNVTPDVNTGRAPTDSFTTLFSQLNLKANLGAGFAFGLGGSLAGLAFDSTQGFTANGYSFNASPVQASYFGYSWDKGKVQNYMIQNAYLSYEGTHLYLKAGRYEVGKVGEWFSGYNQGAEGYIQSGAFKLWGFWSNRRAFAYNQWYLDFYRVHGLKKDIFAAGVDLTFGGFKTSVFSYYVDSKVTAPGVSFTYNTNTDFQLSGFRSLTRVRTLFPQALSSFDGLNTSGEASGIGSGQRDWGVINASSATLWIDQRFDADNFSFGVGIYKNFGNANELIGRYGNPVLSVVDFWAAGGYDIGQSLSDMVGKDAFTGYGYVGATYGAFNWQVLARGTNSPRSAEQSVALNLDYKIREDFKIGGKLEWFSDTTKAGYNPFQGVIVGQKLTANRTDDRSHIFFYMTHIF</sequence>
<keyword evidence="3" id="KW-1185">Reference proteome</keyword>
<evidence type="ECO:0000313" key="2">
    <source>
        <dbReference type="EMBL" id="RDU67293.1"/>
    </source>
</evidence>
<proteinExistence type="predicted"/>
<keyword evidence="1" id="KW-0732">Signal</keyword>
<dbReference type="InterPro" id="IPR003678">
    <property type="entry name" value="Put_OMP"/>
</dbReference>
<dbReference type="Pfam" id="PF02521">
    <property type="entry name" value="HP_OMP_2"/>
    <property type="match status" value="1"/>
</dbReference>
<dbReference type="EMBL" id="NXLT01000003">
    <property type="protein sequence ID" value="RDU67293.1"/>
    <property type="molecule type" value="Genomic_DNA"/>
</dbReference>
<dbReference type="OrthoDB" id="5328533at2"/>
<comment type="caution">
    <text evidence="2">The sequence shown here is derived from an EMBL/GenBank/DDBJ whole genome shotgun (WGS) entry which is preliminary data.</text>
</comment>
<dbReference type="Proteomes" id="UP000256514">
    <property type="component" value="Unassembled WGS sequence"/>
</dbReference>
<gene>
    <name evidence="2" type="ORF">CQA54_04790</name>
</gene>
<name>A0A3D8IQC7_9HELI</name>